<feature type="compositionally biased region" description="Polar residues" evidence="1">
    <location>
        <begin position="610"/>
        <end position="622"/>
    </location>
</feature>
<evidence type="ECO:0000313" key="3">
    <source>
        <dbReference type="Proteomes" id="UP001583186"/>
    </source>
</evidence>
<dbReference type="Proteomes" id="UP001583186">
    <property type="component" value="Unassembled WGS sequence"/>
</dbReference>
<feature type="compositionally biased region" description="Low complexity" evidence="1">
    <location>
        <begin position="494"/>
        <end position="518"/>
    </location>
</feature>
<proteinExistence type="predicted"/>
<sequence>MIHQHYEPAQILWFLRNYWKFTRENMVAEWHRVFGDSNFAKSQYQWLKSRYGMKEEWGASLNHPPFSGARPGVPGTEDYEPPSVPQTAPRMTFRTRAESPTPNLVTASAEPQTPAPGTSARGGGSRRRAGGSYTQTPGNPGNPGMPGMPAYAANYQAMMGSGMPSSTSTTIQTPMATPVATPSMSAAGATMFNANGAARSHGNHGNGSKGPHGTYSFAGLGSPFAHNGAGMVSNGPNPIASSFAQGNNASLPTNANMFNMGSQEAWANSQFQAAHHPFNPMAGDDFANPNAAHAAHGFMPGNNGNGGLGIDPNMPFFQGAPHLMSPQDMANYYHNAMPTSMPMATSMSMPGMSSTAGHVEAQPNGRRPSAPVYSNAEIIESVMRKHSPLNKTTADATGAPQESLGSVSPGSKRKRGPVEVEFNPPKRAMLAPTPKRAMLAPSPDMTGTEVQLIAGSRPDGLSSALEVSKVRHKKSASPSTGSPEAVVTVSDNEPQTSSQSASSASPSTPGSPSVVPASTSCPVEVWHEGTHNDCTIRVCHRHNGDTLCFKAFGDFEKAAESYIKDKSTAAAKLPTPVLPSHVTDKVFDLVSRPGVADADTKMEATEEVQVPSQDEPQAQSPVAAQGSAIVEAQVKHQPQEVQAELQTQADAPASAPEVSSVDAAVSTASTSGIDASIEDLVRTHIAASLLHHGNTAITTSMSVTTGEPAVSTAAFSAQILAPVHHNVVPSKVSDFVPSLEPDFFAGGHMDLESYGFDNISITDAYHNGTLGGTASDDLFDMLDDSQF</sequence>
<accession>A0ABR3ZSV6</accession>
<organism evidence="2 3">
    <name type="scientific">Sporothrix stenoceras</name>
    <dbReference type="NCBI Taxonomy" id="5173"/>
    <lineage>
        <taxon>Eukaryota</taxon>
        <taxon>Fungi</taxon>
        <taxon>Dikarya</taxon>
        <taxon>Ascomycota</taxon>
        <taxon>Pezizomycotina</taxon>
        <taxon>Sordariomycetes</taxon>
        <taxon>Sordariomycetidae</taxon>
        <taxon>Ophiostomatales</taxon>
        <taxon>Ophiostomataceae</taxon>
        <taxon>Sporothrix</taxon>
    </lineage>
</organism>
<feature type="region of interest" description="Disordered" evidence="1">
    <location>
        <begin position="465"/>
        <end position="518"/>
    </location>
</feature>
<keyword evidence="3" id="KW-1185">Reference proteome</keyword>
<feature type="region of interest" description="Disordered" evidence="1">
    <location>
        <begin position="597"/>
        <end position="657"/>
    </location>
</feature>
<feature type="region of interest" description="Disordered" evidence="1">
    <location>
        <begin position="349"/>
        <end position="370"/>
    </location>
</feature>
<dbReference type="EMBL" id="JAWCUI010000001">
    <property type="protein sequence ID" value="KAL1903486.1"/>
    <property type="molecule type" value="Genomic_DNA"/>
</dbReference>
<evidence type="ECO:0000313" key="2">
    <source>
        <dbReference type="EMBL" id="KAL1903486.1"/>
    </source>
</evidence>
<name>A0ABR3ZSV6_9PEZI</name>
<evidence type="ECO:0000256" key="1">
    <source>
        <dbReference type="SAM" id="MobiDB-lite"/>
    </source>
</evidence>
<feature type="region of interest" description="Disordered" evidence="1">
    <location>
        <begin position="62"/>
        <end position="146"/>
    </location>
</feature>
<feature type="region of interest" description="Disordered" evidence="1">
    <location>
        <begin position="389"/>
        <end position="445"/>
    </location>
</feature>
<feature type="compositionally biased region" description="Polar residues" evidence="1">
    <location>
        <begin position="98"/>
        <end position="111"/>
    </location>
</feature>
<reference evidence="2 3" key="1">
    <citation type="journal article" date="2024" name="IMA Fungus">
        <title>IMA Genome - F19 : A genome assembly and annotation guide to empower mycologists, including annotated draft genome sequences of Ceratocystis pirilliformis, Diaporthe australafricana, Fusarium ophioides, Paecilomyces lecythidis, and Sporothrix stenoceras.</title>
        <authorList>
            <person name="Aylward J."/>
            <person name="Wilson A.M."/>
            <person name="Visagie C.M."/>
            <person name="Spraker J."/>
            <person name="Barnes I."/>
            <person name="Buitendag C."/>
            <person name="Ceriani C."/>
            <person name="Del Mar Angel L."/>
            <person name="du Plessis D."/>
            <person name="Fuchs T."/>
            <person name="Gasser K."/>
            <person name="Kramer D."/>
            <person name="Li W."/>
            <person name="Munsamy K."/>
            <person name="Piso A."/>
            <person name="Price J.L."/>
            <person name="Sonnekus B."/>
            <person name="Thomas C."/>
            <person name="van der Nest A."/>
            <person name="van Dijk A."/>
            <person name="van Heerden A."/>
            <person name="van Vuuren N."/>
            <person name="Yilmaz N."/>
            <person name="Duong T.A."/>
            <person name="van der Merwe N.A."/>
            <person name="Wingfield M.J."/>
            <person name="Wingfield B.D."/>
        </authorList>
    </citation>
    <scope>NUCLEOTIDE SEQUENCE [LARGE SCALE GENOMIC DNA]</scope>
    <source>
        <strain evidence="2 3">CMW 5346</strain>
    </source>
</reference>
<gene>
    <name evidence="2" type="ORF">Sste5346_000113</name>
</gene>
<comment type="caution">
    <text evidence="2">The sequence shown here is derived from an EMBL/GenBank/DDBJ whole genome shotgun (WGS) entry which is preliminary data.</text>
</comment>
<protein>
    <submittedName>
        <fullName evidence="2">Uncharacterized protein</fullName>
    </submittedName>
</protein>